<evidence type="ECO:0000313" key="2">
    <source>
        <dbReference type="Proteomes" id="UP000191110"/>
    </source>
</evidence>
<comment type="caution">
    <text evidence="1">The sequence shown here is derived from an EMBL/GenBank/DDBJ whole genome shotgun (WGS) entry which is preliminary data.</text>
</comment>
<dbReference type="EMBL" id="MPRL01000028">
    <property type="protein sequence ID" value="OOZ40284.1"/>
    <property type="molecule type" value="Genomic_DNA"/>
</dbReference>
<dbReference type="AlphaFoldDB" id="A0A1T2L5E6"/>
<protein>
    <submittedName>
        <fullName evidence="1">Uncharacterized protein</fullName>
    </submittedName>
</protein>
<accession>A0A1T2L5E6</accession>
<organism evidence="1 2">
    <name type="scientific">Solemya pervernicosa gill symbiont</name>
    <dbReference type="NCBI Taxonomy" id="642797"/>
    <lineage>
        <taxon>Bacteria</taxon>
        <taxon>Pseudomonadati</taxon>
        <taxon>Pseudomonadota</taxon>
        <taxon>Gammaproteobacteria</taxon>
        <taxon>sulfur-oxidizing symbionts</taxon>
    </lineage>
</organism>
<dbReference type="Proteomes" id="UP000191110">
    <property type="component" value="Unassembled WGS sequence"/>
</dbReference>
<sequence>MLTVAEGIVAALRQFGLSPLFITPNKEMSLLRKNSNSAVVIFNKNKQSRAATLTWEQIDRKVAEARVSVLTKQ</sequence>
<evidence type="ECO:0000313" key="1">
    <source>
        <dbReference type="EMBL" id="OOZ40284.1"/>
    </source>
</evidence>
<keyword evidence="2" id="KW-1185">Reference proteome</keyword>
<name>A0A1T2L5E6_9GAMM</name>
<proteinExistence type="predicted"/>
<reference evidence="1 2" key="1">
    <citation type="submission" date="2016-11" db="EMBL/GenBank/DDBJ databases">
        <title>Mixed transmission modes and dynamic genome evolution in an obligate animal-bacterial symbiosis.</title>
        <authorList>
            <person name="Russell S.L."/>
            <person name="Corbett-Detig R.B."/>
            <person name="Cavanaugh C.M."/>
        </authorList>
    </citation>
    <scope>NUCLEOTIDE SEQUENCE [LARGE SCALE GENOMIC DNA]</scope>
    <source>
        <strain evidence="1">Sveles-Q1</strain>
    </source>
</reference>
<gene>
    <name evidence="1" type="ORF">BOW53_08225</name>
</gene>